<dbReference type="CDD" id="cd00093">
    <property type="entry name" value="HTH_XRE"/>
    <property type="match status" value="1"/>
</dbReference>
<gene>
    <name evidence="8" type="ORF">HDF22_001031</name>
</gene>
<keyword evidence="2 6" id="KW-0812">Transmembrane</keyword>
<keyword evidence="5 6" id="KW-0472">Membrane</keyword>
<feature type="transmembrane region" description="Helical" evidence="6">
    <location>
        <begin position="156"/>
        <end position="180"/>
    </location>
</feature>
<evidence type="ECO:0000256" key="5">
    <source>
        <dbReference type="ARBA" id="ARBA00023136"/>
    </source>
</evidence>
<keyword evidence="3 6" id="KW-1133">Transmembrane helix</keyword>
<evidence type="ECO:0000313" key="9">
    <source>
        <dbReference type="Proteomes" id="UP000548326"/>
    </source>
</evidence>
<sequence length="201" mass="22952">MKETDLSKRIKELRVRLGLSQDELATTSQLNLRTVQRVENGETEPRGDTLKRLANALNVTPNDLIEWTEQEDRGFLTFLNLSALAFLAFPLLGIIVPLALYMLKKDKIKNIDYTGKRILNFQISWCLLISLSYILFIGSVIFHFNIHIPQVSFAGFGLLELIMISVPLILYLINTLLVLINAFRSYKGIQVVYKPAIPFLR</sequence>
<dbReference type="GO" id="GO:0003677">
    <property type="term" value="F:DNA binding"/>
    <property type="evidence" value="ECO:0007669"/>
    <property type="project" value="UniProtKB-KW"/>
</dbReference>
<evidence type="ECO:0000256" key="3">
    <source>
        <dbReference type="ARBA" id="ARBA00022989"/>
    </source>
</evidence>
<proteinExistence type="predicted"/>
<feature type="domain" description="HTH cro/C1-type" evidence="7">
    <location>
        <begin position="10"/>
        <end position="64"/>
    </location>
</feature>
<evidence type="ECO:0000313" key="8">
    <source>
        <dbReference type="EMBL" id="MBB6126926.1"/>
    </source>
</evidence>
<feature type="transmembrane region" description="Helical" evidence="6">
    <location>
        <begin position="123"/>
        <end position="144"/>
    </location>
</feature>
<organism evidence="8 9">
    <name type="scientific">Mucilaginibacter lappiensis</name>
    <dbReference type="NCBI Taxonomy" id="354630"/>
    <lineage>
        <taxon>Bacteria</taxon>
        <taxon>Pseudomonadati</taxon>
        <taxon>Bacteroidota</taxon>
        <taxon>Sphingobacteriia</taxon>
        <taxon>Sphingobacteriales</taxon>
        <taxon>Sphingobacteriaceae</taxon>
        <taxon>Mucilaginibacter</taxon>
    </lineage>
</organism>
<dbReference type="PANTHER" id="PTHR46797">
    <property type="entry name" value="HTH-TYPE TRANSCRIPTIONAL REGULATOR"/>
    <property type="match status" value="1"/>
</dbReference>
<dbReference type="EMBL" id="JACHCA010000002">
    <property type="protein sequence ID" value="MBB6126926.1"/>
    <property type="molecule type" value="Genomic_DNA"/>
</dbReference>
<dbReference type="Gene3D" id="1.10.260.40">
    <property type="entry name" value="lambda repressor-like DNA-binding domains"/>
    <property type="match status" value="1"/>
</dbReference>
<comment type="subcellular location">
    <subcellularLocation>
        <location evidence="1">Membrane</location>
        <topology evidence="1">Multi-pass membrane protein</topology>
    </subcellularLocation>
</comment>
<name>A0A841JBI2_9SPHI</name>
<comment type="caution">
    <text evidence="8">The sequence shown here is derived from an EMBL/GenBank/DDBJ whole genome shotgun (WGS) entry which is preliminary data.</text>
</comment>
<dbReference type="InterPro" id="IPR001387">
    <property type="entry name" value="Cro/C1-type_HTH"/>
</dbReference>
<evidence type="ECO:0000256" key="4">
    <source>
        <dbReference type="ARBA" id="ARBA00023125"/>
    </source>
</evidence>
<evidence type="ECO:0000256" key="2">
    <source>
        <dbReference type="ARBA" id="ARBA00022692"/>
    </source>
</evidence>
<dbReference type="SMART" id="SM00530">
    <property type="entry name" value="HTH_XRE"/>
    <property type="match status" value="1"/>
</dbReference>
<dbReference type="PANTHER" id="PTHR46797:SF1">
    <property type="entry name" value="METHYLPHOSPHONATE SYNTHASE"/>
    <property type="match status" value="1"/>
</dbReference>
<dbReference type="SUPFAM" id="SSF47413">
    <property type="entry name" value="lambda repressor-like DNA-binding domains"/>
    <property type="match status" value="1"/>
</dbReference>
<dbReference type="GO" id="GO:0005829">
    <property type="term" value="C:cytosol"/>
    <property type="evidence" value="ECO:0007669"/>
    <property type="project" value="TreeGrafter"/>
</dbReference>
<reference evidence="8 9" key="1">
    <citation type="submission" date="2020-08" db="EMBL/GenBank/DDBJ databases">
        <title>Genomic Encyclopedia of Type Strains, Phase IV (KMG-V): Genome sequencing to study the core and pangenomes of soil and plant-associated prokaryotes.</title>
        <authorList>
            <person name="Whitman W."/>
        </authorList>
    </citation>
    <scope>NUCLEOTIDE SEQUENCE [LARGE SCALE GENOMIC DNA]</scope>
    <source>
        <strain evidence="8 9">MP601</strain>
    </source>
</reference>
<evidence type="ECO:0000259" key="7">
    <source>
        <dbReference type="PROSITE" id="PS50943"/>
    </source>
</evidence>
<keyword evidence="4" id="KW-0238">DNA-binding</keyword>
<dbReference type="Proteomes" id="UP000548326">
    <property type="component" value="Unassembled WGS sequence"/>
</dbReference>
<accession>A0A841JBI2</accession>
<evidence type="ECO:0000256" key="1">
    <source>
        <dbReference type="ARBA" id="ARBA00004141"/>
    </source>
</evidence>
<dbReference type="RefSeq" id="WP_183586052.1">
    <property type="nucleotide sequence ID" value="NZ_JACHCA010000002.1"/>
</dbReference>
<dbReference type="InterPro" id="IPR019109">
    <property type="entry name" value="MamF_MmsF"/>
</dbReference>
<dbReference type="AlphaFoldDB" id="A0A841JBI2"/>
<dbReference type="Pfam" id="PF01381">
    <property type="entry name" value="HTH_3"/>
    <property type="match status" value="1"/>
</dbReference>
<protein>
    <submittedName>
        <fullName evidence="8">Putative Tic20 family protein</fullName>
    </submittedName>
</protein>
<evidence type="ECO:0000256" key="6">
    <source>
        <dbReference type="SAM" id="Phobius"/>
    </source>
</evidence>
<dbReference type="InterPro" id="IPR010982">
    <property type="entry name" value="Lambda_DNA-bd_dom_sf"/>
</dbReference>
<dbReference type="GO" id="GO:0003700">
    <property type="term" value="F:DNA-binding transcription factor activity"/>
    <property type="evidence" value="ECO:0007669"/>
    <property type="project" value="TreeGrafter"/>
</dbReference>
<dbReference type="Pfam" id="PF09685">
    <property type="entry name" value="MamF_MmsF"/>
    <property type="match status" value="1"/>
</dbReference>
<dbReference type="InterPro" id="IPR050807">
    <property type="entry name" value="TransReg_Diox_bact_type"/>
</dbReference>
<dbReference type="PROSITE" id="PS50943">
    <property type="entry name" value="HTH_CROC1"/>
    <property type="match status" value="1"/>
</dbReference>
<feature type="transmembrane region" description="Helical" evidence="6">
    <location>
        <begin position="81"/>
        <end position="103"/>
    </location>
</feature>